<dbReference type="Gene3D" id="1.10.1660.10">
    <property type="match status" value="1"/>
</dbReference>
<keyword evidence="1" id="KW-0805">Transcription regulation</keyword>
<evidence type="ECO:0000256" key="1">
    <source>
        <dbReference type="ARBA" id="ARBA00023015"/>
    </source>
</evidence>
<organism evidence="5 6">
    <name type="scientific">Paenibacillus aquistagni</name>
    <dbReference type="NCBI Taxonomy" id="1852522"/>
    <lineage>
        <taxon>Bacteria</taxon>
        <taxon>Bacillati</taxon>
        <taxon>Bacillota</taxon>
        <taxon>Bacilli</taxon>
        <taxon>Bacillales</taxon>
        <taxon>Paenibacillaceae</taxon>
        <taxon>Paenibacillus</taxon>
    </lineage>
</organism>
<dbReference type="AlphaFoldDB" id="A0A1X7LTX1"/>
<keyword evidence="3" id="KW-0804">Transcription</keyword>
<dbReference type="GO" id="GO:0008757">
    <property type="term" value="F:S-adenosylmethionine-dependent methyltransferase activity"/>
    <property type="evidence" value="ECO:0007669"/>
    <property type="project" value="InterPro"/>
</dbReference>
<dbReference type="PANTHER" id="PTHR30204:SF94">
    <property type="entry name" value="HEAVY METAL-DEPENDENT TRANSCRIPTIONAL REGULATOR HI_0293-RELATED"/>
    <property type="match status" value="1"/>
</dbReference>
<dbReference type="InterPro" id="IPR009061">
    <property type="entry name" value="DNA-bd_dom_put_sf"/>
</dbReference>
<dbReference type="EMBL" id="FXAZ01000007">
    <property type="protein sequence ID" value="SMG57120.1"/>
    <property type="molecule type" value="Genomic_DNA"/>
</dbReference>
<gene>
    <name evidence="5" type="ORF">SAMN06295960_4348</name>
</gene>
<dbReference type="GO" id="GO:0003700">
    <property type="term" value="F:DNA-binding transcription factor activity"/>
    <property type="evidence" value="ECO:0007669"/>
    <property type="project" value="InterPro"/>
</dbReference>
<evidence type="ECO:0000256" key="3">
    <source>
        <dbReference type="ARBA" id="ARBA00023163"/>
    </source>
</evidence>
<proteinExistence type="predicted"/>
<dbReference type="SUPFAM" id="SSF53335">
    <property type="entry name" value="S-adenosyl-L-methionine-dependent methyltransferases"/>
    <property type="match status" value="1"/>
</dbReference>
<dbReference type="CDD" id="cd00592">
    <property type="entry name" value="HTH_MerR-like"/>
    <property type="match status" value="1"/>
</dbReference>
<dbReference type="GO" id="GO:0032259">
    <property type="term" value="P:methylation"/>
    <property type="evidence" value="ECO:0007669"/>
    <property type="project" value="UniProtKB-KW"/>
</dbReference>
<dbReference type="InterPro" id="IPR029063">
    <property type="entry name" value="SAM-dependent_MTases_sf"/>
</dbReference>
<dbReference type="SMART" id="SM00422">
    <property type="entry name" value="HTH_MERR"/>
    <property type="match status" value="1"/>
</dbReference>
<evidence type="ECO:0000313" key="5">
    <source>
        <dbReference type="EMBL" id="SMG57120.1"/>
    </source>
</evidence>
<keyword evidence="5" id="KW-0808">Transferase</keyword>
<dbReference type="Gene3D" id="3.40.50.150">
    <property type="entry name" value="Vaccinia Virus protein VP39"/>
    <property type="match status" value="1"/>
</dbReference>
<dbReference type="GO" id="GO:0003677">
    <property type="term" value="F:DNA binding"/>
    <property type="evidence" value="ECO:0007669"/>
    <property type="project" value="UniProtKB-KW"/>
</dbReference>
<keyword evidence="2" id="KW-0238">DNA-binding</keyword>
<protein>
    <submittedName>
        <fullName evidence="5">Putative AdoMet-dependent methyltransferase</fullName>
    </submittedName>
</protein>
<dbReference type="InterPro" id="IPR013216">
    <property type="entry name" value="Methyltransf_11"/>
</dbReference>
<dbReference type="PROSITE" id="PS50937">
    <property type="entry name" value="HTH_MERR_2"/>
    <property type="match status" value="1"/>
</dbReference>
<reference evidence="5 6" key="1">
    <citation type="submission" date="2017-04" db="EMBL/GenBank/DDBJ databases">
        <authorList>
            <person name="Afonso C.L."/>
            <person name="Miller P.J."/>
            <person name="Scott M.A."/>
            <person name="Spackman E."/>
            <person name="Goraichik I."/>
            <person name="Dimitrov K.M."/>
            <person name="Suarez D.L."/>
            <person name="Swayne D.E."/>
        </authorList>
    </citation>
    <scope>NUCLEOTIDE SEQUENCE [LARGE SCALE GENOMIC DNA]</scope>
    <source>
        <strain evidence="5 6">11</strain>
    </source>
</reference>
<dbReference type="SUPFAM" id="SSF46955">
    <property type="entry name" value="Putative DNA-binding domain"/>
    <property type="match status" value="1"/>
</dbReference>
<evidence type="ECO:0000256" key="2">
    <source>
        <dbReference type="ARBA" id="ARBA00023125"/>
    </source>
</evidence>
<dbReference type="InterPro" id="IPR047057">
    <property type="entry name" value="MerR_fam"/>
</dbReference>
<evidence type="ECO:0000313" key="6">
    <source>
        <dbReference type="Proteomes" id="UP000193834"/>
    </source>
</evidence>
<keyword evidence="5" id="KW-0489">Methyltransferase</keyword>
<dbReference type="CDD" id="cd02440">
    <property type="entry name" value="AdoMet_MTases"/>
    <property type="match status" value="1"/>
</dbReference>
<dbReference type="InterPro" id="IPR000551">
    <property type="entry name" value="MerR-type_HTH_dom"/>
</dbReference>
<dbReference type="Proteomes" id="UP000193834">
    <property type="component" value="Unassembled WGS sequence"/>
</dbReference>
<dbReference type="PANTHER" id="PTHR30204">
    <property type="entry name" value="REDOX-CYCLING DRUG-SENSING TRANSCRIPTIONAL ACTIVATOR SOXR"/>
    <property type="match status" value="1"/>
</dbReference>
<dbReference type="Pfam" id="PF08241">
    <property type="entry name" value="Methyltransf_11"/>
    <property type="match status" value="1"/>
</dbReference>
<dbReference type="Pfam" id="PF13411">
    <property type="entry name" value="MerR_1"/>
    <property type="match status" value="1"/>
</dbReference>
<dbReference type="STRING" id="1852522.SAMN06295960_4348"/>
<accession>A0A1X7LTX1</accession>
<name>A0A1X7LTX1_9BACL</name>
<evidence type="ECO:0000259" key="4">
    <source>
        <dbReference type="PROSITE" id="PS50937"/>
    </source>
</evidence>
<feature type="domain" description="HTH merR-type" evidence="4">
    <location>
        <begin position="1"/>
        <end position="69"/>
    </location>
</feature>
<sequence>MRILEAARRLGMTTRTIRYYEERGLIELNKQADNGYREVTENDLSVLQVIGMLRELDLSIEDIQLCLEDVLQSNLKALIPLLQRKREQLGKEMVQMKLLIRQMDQLTAHLQHNKGDDTMNEMSNITERSKMLKQLREGWEDRWNFNDQSLHYDLAVKRHEDPLDVHANYDEILRRTCESASIECGEQGLDLGIGTGNLAALCSAKGAVMTGLDQSEGMLMQCQRKHPDFKLLLGNMMELPLVDEKFDFVVSSYALHHLTDEQKLVALEEIDHVLKPAGRVVVADLMFESEDARIHCMKRLKEAGRQDKIDDIHDEFYADRSRLISWWLNHGYEVQAEQMNAFMHLICAIKKEA</sequence>
<keyword evidence="6" id="KW-1185">Reference proteome</keyword>